<dbReference type="EMBL" id="LR797393">
    <property type="protein sequence ID" value="CAB4213020.1"/>
    <property type="molecule type" value="Genomic_DNA"/>
</dbReference>
<accession>A0A6J5SGF7</accession>
<proteinExistence type="predicted"/>
<reference evidence="1" key="1">
    <citation type="submission" date="2020-05" db="EMBL/GenBank/DDBJ databases">
        <authorList>
            <person name="Chiriac C."/>
            <person name="Salcher M."/>
            <person name="Ghai R."/>
            <person name="Kavagutti S V."/>
        </authorList>
    </citation>
    <scope>NUCLEOTIDE SEQUENCE</scope>
</reference>
<evidence type="ECO:0000313" key="1">
    <source>
        <dbReference type="EMBL" id="CAB4213020.1"/>
    </source>
</evidence>
<protein>
    <submittedName>
        <fullName evidence="1">Uncharacterized protein</fullName>
    </submittedName>
</protein>
<evidence type="ECO:0000313" key="2">
    <source>
        <dbReference type="EMBL" id="CAB5228024.1"/>
    </source>
</evidence>
<organism evidence="1">
    <name type="scientific">uncultured Caudovirales phage</name>
    <dbReference type="NCBI Taxonomy" id="2100421"/>
    <lineage>
        <taxon>Viruses</taxon>
        <taxon>Duplodnaviria</taxon>
        <taxon>Heunggongvirae</taxon>
        <taxon>Uroviricota</taxon>
        <taxon>Caudoviricetes</taxon>
        <taxon>Peduoviridae</taxon>
        <taxon>Maltschvirus</taxon>
        <taxon>Maltschvirus maltsch</taxon>
    </lineage>
</organism>
<gene>
    <name evidence="1" type="ORF">UFOVP1444_49</name>
    <name evidence="2" type="ORF">UFOVP1536_37</name>
</gene>
<name>A0A6J5SGF7_9CAUD</name>
<sequence length="90" mass="10270">MSHNATDWVSEGSAEELSIVKRYLGRVGKGIKVMSFEERSIMAKLNAGQIWRTRRAKYGVTGRKPQDYRAWRDARGLPRVEATFGDNEKP</sequence>
<dbReference type="EMBL" id="LR798382">
    <property type="protein sequence ID" value="CAB5228024.1"/>
    <property type="molecule type" value="Genomic_DNA"/>
</dbReference>